<dbReference type="InterPro" id="IPR010982">
    <property type="entry name" value="Lambda_DNA-bd_dom_sf"/>
</dbReference>
<feature type="compositionally biased region" description="Basic and acidic residues" evidence="2">
    <location>
        <begin position="68"/>
        <end position="80"/>
    </location>
</feature>
<dbReference type="PROSITE" id="PS50943">
    <property type="entry name" value="HTH_CROC1"/>
    <property type="match status" value="1"/>
</dbReference>
<keyword evidence="4" id="KW-1185">Reference proteome</keyword>
<dbReference type="Proteomes" id="UP000713880">
    <property type="component" value="Unassembled WGS sequence"/>
</dbReference>
<accession>A0A939BAI1</accession>
<evidence type="ECO:0000313" key="4">
    <source>
        <dbReference type="Proteomes" id="UP000713880"/>
    </source>
</evidence>
<dbReference type="PANTHER" id="PTHR46558">
    <property type="entry name" value="TRACRIPTIONAL REGULATORY PROTEIN-RELATED-RELATED"/>
    <property type="match status" value="1"/>
</dbReference>
<dbReference type="InterPro" id="IPR001387">
    <property type="entry name" value="Cro/C1-type_HTH"/>
</dbReference>
<dbReference type="PANTHER" id="PTHR46558:SF7">
    <property type="entry name" value="TRANSCRIPTIONAL REGULATOR"/>
    <property type="match status" value="1"/>
</dbReference>
<evidence type="ECO:0000313" key="3">
    <source>
        <dbReference type="EMBL" id="MBM6826793.1"/>
    </source>
</evidence>
<dbReference type="RefSeq" id="WP_204908843.1">
    <property type="nucleotide sequence ID" value="NZ_JACJLV010000017.1"/>
</dbReference>
<protein>
    <submittedName>
        <fullName evidence="3">Helix-turn-helix transcriptional regulator</fullName>
    </submittedName>
</protein>
<gene>
    <name evidence="3" type="ORF">H6A13_06715</name>
</gene>
<dbReference type="AlphaFoldDB" id="A0A939BAI1"/>
<organism evidence="3 4">
    <name type="scientific">Mordavella massiliensis</name>
    <dbReference type="NCBI Taxonomy" id="1871024"/>
    <lineage>
        <taxon>Bacteria</taxon>
        <taxon>Bacillati</taxon>
        <taxon>Bacillota</taxon>
        <taxon>Clostridia</taxon>
        <taxon>Eubacteriales</taxon>
        <taxon>Clostridiaceae</taxon>
        <taxon>Mordavella</taxon>
    </lineage>
</organism>
<dbReference type="GO" id="GO:0003677">
    <property type="term" value="F:DNA binding"/>
    <property type="evidence" value="ECO:0007669"/>
    <property type="project" value="UniProtKB-KW"/>
</dbReference>
<dbReference type="EMBL" id="JACJLV010000017">
    <property type="protein sequence ID" value="MBM6826793.1"/>
    <property type="molecule type" value="Genomic_DNA"/>
</dbReference>
<reference evidence="3" key="2">
    <citation type="journal article" date="2021" name="Sci. Rep.">
        <title>The distribution of antibiotic resistance genes in chicken gut microbiota commensals.</title>
        <authorList>
            <person name="Juricova H."/>
            <person name="Matiasovicova J."/>
            <person name="Kubasova T."/>
            <person name="Cejkova D."/>
            <person name="Rychlik I."/>
        </authorList>
    </citation>
    <scope>NUCLEOTIDE SEQUENCE</scope>
    <source>
        <strain evidence="3">An420c</strain>
    </source>
</reference>
<reference evidence="3" key="1">
    <citation type="submission" date="2020-08" db="EMBL/GenBank/DDBJ databases">
        <authorList>
            <person name="Cejkova D."/>
            <person name="Kubasova T."/>
            <person name="Jahodarova E."/>
            <person name="Rychlik I."/>
        </authorList>
    </citation>
    <scope>NUCLEOTIDE SEQUENCE</scope>
    <source>
        <strain evidence="3">An420c</strain>
    </source>
</reference>
<comment type="caution">
    <text evidence="3">The sequence shown here is derived from an EMBL/GenBank/DDBJ whole genome shotgun (WGS) entry which is preliminary data.</text>
</comment>
<evidence type="ECO:0000256" key="2">
    <source>
        <dbReference type="SAM" id="MobiDB-lite"/>
    </source>
</evidence>
<dbReference type="SUPFAM" id="SSF47413">
    <property type="entry name" value="lambda repressor-like DNA-binding domains"/>
    <property type="match status" value="1"/>
</dbReference>
<keyword evidence="1" id="KW-0238">DNA-binding</keyword>
<feature type="region of interest" description="Disordered" evidence="2">
    <location>
        <begin position="68"/>
        <end position="87"/>
    </location>
</feature>
<dbReference type="Pfam" id="PF01381">
    <property type="entry name" value="HTH_3"/>
    <property type="match status" value="1"/>
</dbReference>
<dbReference type="SMART" id="SM00530">
    <property type="entry name" value="HTH_XRE"/>
    <property type="match status" value="1"/>
</dbReference>
<evidence type="ECO:0000256" key="1">
    <source>
        <dbReference type="ARBA" id="ARBA00023125"/>
    </source>
</evidence>
<dbReference type="Gene3D" id="1.10.260.40">
    <property type="entry name" value="lambda repressor-like DNA-binding domains"/>
    <property type="match status" value="1"/>
</dbReference>
<sequence>MKNRIKELREQRGLTQEQLGELVGASRQAINAIETEKFEPSIWLAYDISKVFECAIEDVFLFDVSPRKSRADSSRQEVKSGNKISSL</sequence>
<proteinExistence type="predicted"/>
<name>A0A939BAI1_9CLOT</name>
<dbReference type="CDD" id="cd00093">
    <property type="entry name" value="HTH_XRE"/>
    <property type="match status" value="1"/>
</dbReference>